<sequence>MKHFDNKTPMKIQNNIVVGDYIKVGFLFKEGEKKRIQFVEGIIIAITGPNFEKKITLRKPGIYGFELIFSCKSPKIQSLKILQSQKFSRSKLFFLRQRIGKAAFGLKNPKKLS</sequence>
<dbReference type="GO" id="GO:0003735">
    <property type="term" value="F:structural constituent of ribosome"/>
    <property type="evidence" value="ECO:0007669"/>
    <property type="project" value="InterPro"/>
</dbReference>
<keyword evidence="4" id="KW-0150">Chloroplast</keyword>
<evidence type="ECO:0000256" key="3">
    <source>
        <dbReference type="ARBA" id="ARBA00023274"/>
    </source>
</evidence>
<dbReference type="InterPro" id="IPR008991">
    <property type="entry name" value="Translation_prot_SH3-like_sf"/>
</dbReference>
<dbReference type="GO" id="GO:0005840">
    <property type="term" value="C:ribosome"/>
    <property type="evidence" value="ECO:0007669"/>
    <property type="project" value="UniProtKB-KW"/>
</dbReference>
<organism evidence="4">
    <name type="scientific">Pseudochlorodesmis sp. HV01306a</name>
    <dbReference type="NCBI Taxonomy" id="2358488"/>
    <lineage>
        <taxon>Eukaryota</taxon>
        <taxon>Viridiplantae</taxon>
        <taxon>Chlorophyta</taxon>
        <taxon>core chlorophytes</taxon>
        <taxon>Ulvophyceae</taxon>
        <taxon>TCBD clade</taxon>
        <taxon>Bryopsidales</taxon>
        <taxon>Bryopsidineae</taxon>
        <taxon>Bryopsidaceae</taxon>
        <taxon>Pseudochlorodesmis</taxon>
    </lineage>
</organism>
<name>A0A386AY14_9CHLO</name>
<keyword evidence="3" id="KW-0687">Ribonucleoprotein</keyword>
<keyword evidence="2 4" id="KW-0689">Ribosomal protein</keyword>
<dbReference type="InterPro" id="IPR038657">
    <property type="entry name" value="Ribosomal_bL19_sf"/>
</dbReference>
<accession>A0A386AY14</accession>
<dbReference type="PRINTS" id="PR00061">
    <property type="entry name" value="RIBOSOMALL19"/>
</dbReference>
<dbReference type="PANTHER" id="PTHR15680">
    <property type="entry name" value="RIBOSOMAL PROTEIN L19"/>
    <property type="match status" value="1"/>
</dbReference>
<reference evidence="4" key="2">
    <citation type="journal article" date="2019" name="Mol. Phylogenet. Evol.">
        <title>Reassessment of the classification of bryopsidales (chlorophyta) based on chloroplast phylogenomic analyses.</title>
        <authorList>
            <person name="Cremen M.C."/>
            <person name="Leliaert F."/>
            <person name="West J."/>
            <person name="Lam D.W."/>
            <person name="Shimada S."/>
            <person name="Lopez-Bautista J.M."/>
            <person name="Verbruggen H."/>
        </authorList>
    </citation>
    <scope>NUCLEOTIDE SEQUENCE</scope>
</reference>
<protein>
    <submittedName>
        <fullName evidence="4">Ribosomal protein L19</fullName>
    </submittedName>
</protein>
<proteinExistence type="inferred from homology"/>
<dbReference type="GO" id="GO:0006412">
    <property type="term" value="P:translation"/>
    <property type="evidence" value="ECO:0007669"/>
    <property type="project" value="InterPro"/>
</dbReference>
<comment type="similarity">
    <text evidence="1">Belongs to the bacterial ribosomal protein bL19 family.</text>
</comment>
<dbReference type="SUPFAM" id="SSF50104">
    <property type="entry name" value="Translation proteins SH3-like domain"/>
    <property type="match status" value="1"/>
</dbReference>
<dbReference type="AlphaFoldDB" id="A0A386AY14"/>
<reference evidence="4" key="1">
    <citation type="submission" date="2018-07" db="EMBL/GenBank/DDBJ databases">
        <authorList>
            <person name="Quirk P.G."/>
            <person name="Krulwich T.A."/>
        </authorList>
    </citation>
    <scope>NUCLEOTIDE SEQUENCE</scope>
</reference>
<dbReference type="Pfam" id="PF01245">
    <property type="entry name" value="Ribosomal_L19"/>
    <property type="match status" value="1"/>
</dbReference>
<evidence type="ECO:0000256" key="2">
    <source>
        <dbReference type="ARBA" id="ARBA00022980"/>
    </source>
</evidence>
<dbReference type="PANTHER" id="PTHR15680:SF9">
    <property type="entry name" value="LARGE RIBOSOMAL SUBUNIT PROTEIN BL19M"/>
    <property type="match status" value="1"/>
</dbReference>
<dbReference type="EMBL" id="MH591094">
    <property type="protein sequence ID" value="AYC64333.1"/>
    <property type="molecule type" value="Genomic_DNA"/>
</dbReference>
<keyword evidence="4" id="KW-0934">Plastid</keyword>
<gene>
    <name evidence="4" type="primary">rpl19</name>
</gene>
<evidence type="ECO:0000256" key="1">
    <source>
        <dbReference type="ARBA" id="ARBA00005781"/>
    </source>
</evidence>
<dbReference type="Gene3D" id="2.30.30.790">
    <property type="match status" value="1"/>
</dbReference>
<evidence type="ECO:0000313" key="4">
    <source>
        <dbReference type="EMBL" id="AYC64333.1"/>
    </source>
</evidence>
<dbReference type="GO" id="GO:1990904">
    <property type="term" value="C:ribonucleoprotein complex"/>
    <property type="evidence" value="ECO:0007669"/>
    <property type="project" value="UniProtKB-KW"/>
</dbReference>
<dbReference type="InterPro" id="IPR001857">
    <property type="entry name" value="Ribosomal_bL19"/>
</dbReference>
<geneLocation type="chloroplast" evidence="4"/>